<protein>
    <submittedName>
        <fullName evidence="2">Cell division cycle 5-like protein</fullName>
    </submittedName>
</protein>
<dbReference type="Proteomes" id="UP000250235">
    <property type="component" value="Unassembled WGS sequence"/>
</dbReference>
<feature type="compositionally biased region" description="Polar residues" evidence="1">
    <location>
        <begin position="93"/>
        <end position="107"/>
    </location>
</feature>
<feature type="region of interest" description="Disordered" evidence="1">
    <location>
        <begin position="84"/>
        <end position="107"/>
    </location>
</feature>
<keyword evidence="2" id="KW-0131">Cell cycle</keyword>
<proteinExistence type="predicted"/>
<evidence type="ECO:0000256" key="1">
    <source>
        <dbReference type="SAM" id="MobiDB-lite"/>
    </source>
</evidence>
<dbReference type="EMBL" id="KQ993299">
    <property type="protein sequence ID" value="KZV49159.1"/>
    <property type="molecule type" value="Genomic_DNA"/>
</dbReference>
<organism evidence="2 3">
    <name type="scientific">Dorcoceras hygrometricum</name>
    <dbReference type="NCBI Taxonomy" id="472368"/>
    <lineage>
        <taxon>Eukaryota</taxon>
        <taxon>Viridiplantae</taxon>
        <taxon>Streptophyta</taxon>
        <taxon>Embryophyta</taxon>
        <taxon>Tracheophyta</taxon>
        <taxon>Spermatophyta</taxon>
        <taxon>Magnoliopsida</taxon>
        <taxon>eudicotyledons</taxon>
        <taxon>Gunneridae</taxon>
        <taxon>Pentapetalae</taxon>
        <taxon>asterids</taxon>
        <taxon>lamiids</taxon>
        <taxon>Lamiales</taxon>
        <taxon>Gesneriaceae</taxon>
        <taxon>Didymocarpoideae</taxon>
        <taxon>Trichosporeae</taxon>
        <taxon>Loxocarpinae</taxon>
        <taxon>Dorcoceras</taxon>
    </lineage>
</organism>
<keyword evidence="3" id="KW-1185">Reference proteome</keyword>
<evidence type="ECO:0000313" key="2">
    <source>
        <dbReference type="EMBL" id="KZV49159.1"/>
    </source>
</evidence>
<dbReference type="GO" id="GO:0051301">
    <property type="term" value="P:cell division"/>
    <property type="evidence" value="ECO:0007669"/>
    <property type="project" value="UniProtKB-KW"/>
</dbReference>
<name>A0A2Z7CWV6_9LAMI</name>
<sequence>MRYTTTLTLELLSAPPPSSPKSRRRRRRPPPPPPPLIDRTCSDQFFKKNPSALISSDLLVQADKRVSLPVVDLIRRNLPPPTVKCRFSHETGRSQAPRRQQGSGSATVPNSIAMVLTSYSLDSALITLRANSRLLYSFPRLNAPSISGFIEGKKQIVEAENKAGEEKIKAIEDSRAAELKHKRLEKK</sequence>
<keyword evidence="2" id="KW-0132">Cell division</keyword>
<feature type="region of interest" description="Disordered" evidence="1">
    <location>
        <begin position="1"/>
        <end position="42"/>
    </location>
</feature>
<accession>A0A2Z7CWV6</accession>
<gene>
    <name evidence="2" type="ORF">F511_42747</name>
</gene>
<dbReference type="AlphaFoldDB" id="A0A2Z7CWV6"/>
<evidence type="ECO:0000313" key="3">
    <source>
        <dbReference type="Proteomes" id="UP000250235"/>
    </source>
</evidence>
<reference evidence="2 3" key="1">
    <citation type="journal article" date="2015" name="Proc. Natl. Acad. Sci. U.S.A.">
        <title>The resurrection genome of Boea hygrometrica: A blueprint for survival of dehydration.</title>
        <authorList>
            <person name="Xiao L."/>
            <person name="Yang G."/>
            <person name="Zhang L."/>
            <person name="Yang X."/>
            <person name="Zhao S."/>
            <person name="Ji Z."/>
            <person name="Zhou Q."/>
            <person name="Hu M."/>
            <person name="Wang Y."/>
            <person name="Chen M."/>
            <person name="Xu Y."/>
            <person name="Jin H."/>
            <person name="Xiao X."/>
            <person name="Hu G."/>
            <person name="Bao F."/>
            <person name="Hu Y."/>
            <person name="Wan P."/>
            <person name="Li L."/>
            <person name="Deng X."/>
            <person name="Kuang T."/>
            <person name="Xiang C."/>
            <person name="Zhu J.K."/>
            <person name="Oliver M.J."/>
            <person name="He Y."/>
        </authorList>
    </citation>
    <scope>NUCLEOTIDE SEQUENCE [LARGE SCALE GENOMIC DNA]</scope>
    <source>
        <strain evidence="3">cv. XS01</strain>
    </source>
</reference>